<dbReference type="SUPFAM" id="SSF46785">
    <property type="entry name" value="Winged helix' DNA-binding domain"/>
    <property type="match status" value="1"/>
</dbReference>
<dbReference type="GO" id="GO:0003700">
    <property type="term" value="F:DNA-binding transcription factor activity"/>
    <property type="evidence" value="ECO:0007669"/>
    <property type="project" value="InterPro"/>
</dbReference>
<dbReference type="EMBL" id="JACATZ010000001">
    <property type="protein sequence ID" value="NWJ46539.1"/>
    <property type="molecule type" value="Genomic_DNA"/>
</dbReference>
<sequence>MTSQPTKDNKWQLFTSHGLVLISLLNKPGKTIREIGYSLDLTERAVSRAITDLIEEGYVVKTRLGRRCFYRVNEDKVLKFPLGIGYEDSPHITVKGLKAENLATHAEHLDNPDDAPVRKKGDKAAVSSV</sequence>
<dbReference type="Pfam" id="PF13463">
    <property type="entry name" value="HTH_27"/>
    <property type="match status" value="1"/>
</dbReference>
<evidence type="ECO:0000313" key="6">
    <source>
        <dbReference type="Proteomes" id="UP001431572"/>
    </source>
</evidence>
<protein>
    <submittedName>
        <fullName evidence="4">Helix-turn-helix domain-containing protein</fullName>
    </submittedName>
    <submittedName>
        <fullName evidence="3">Helix-turn-helix transcriptional regulator</fullName>
    </submittedName>
</protein>
<dbReference type="AlphaFoldDB" id="A0A8T7M2B9"/>
<proteinExistence type="predicted"/>
<evidence type="ECO:0000313" key="3">
    <source>
        <dbReference type="EMBL" id="NWJ46539.1"/>
    </source>
</evidence>
<dbReference type="Proteomes" id="UP001431572">
    <property type="component" value="Chromosome 1"/>
</dbReference>
<reference evidence="4" key="2">
    <citation type="journal article" date="2024" name="Nature">
        <title>Anoxygenic phototroph of the Chloroflexota uses a type I reaction centre.</title>
        <authorList>
            <person name="Tsuji J.M."/>
            <person name="Shaw N.A."/>
            <person name="Nagashima S."/>
            <person name="Venkiteswaran J.J."/>
            <person name="Schiff S.L."/>
            <person name="Watanabe T."/>
            <person name="Fukui M."/>
            <person name="Hanada S."/>
            <person name="Tank M."/>
            <person name="Neufeld J.D."/>
        </authorList>
    </citation>
    <scope>NUCLEOTIDE SEQUENCE</scope>
    <source>
        <strain evidence="4">L227-S17</strain>
    </source>
</reference>
<dbReference type="InterPro" id="IPR036390">
    <property type="entry name" value="WH_DNA-bd_sf"/>
</dbReference>
<reference evidence="3 5" key="1">
    <citation type="submission" date="2020-06" db="EMBL/GenBank/DDBJ databases">
        <title>Anoxygenic phototrophic Chloroflexota member uses a Type I reaction center.</title>
        <authorList>
            <person name="Tsuji J.M."/>
            <person name="Shaw N.A."/>
            <person name="Nagashima S."/>
            <person name="Venkiteswaran J."/>
            <person name="Schiff S.L."/>
            <person name="Hanada S."/>
            <person name="Tank M."/>
            <person name="Neufeld J.D."/>
        </authorList>
    </citation>
    <scope>NUCLEOTIDE SEQUENCE [LARGE SCALE GENOMIC DNA]</scope>
    <source>
        <strain evidence="3">L227-S17</strain>
    </source>
</reference>
<dbReference type="CDD" id="cd00090">
    <property type="entry name" value="HTH_ARSR"/>
    <property type="match status" value="1"/>
</dbReference>
<dbReference type="EMBL" id="CP128399">
    <property type="protein sequence ID" value="WJW65908.1"/>
    <property type="molecule type" value="Genomic_DNA"/>
</dbReference>
<evidence type="ECO:0000313" key="5">
    <source>
        <dbReference type="Proteomes" id="UP000521676"/>
    </source>
</evidence>
<dbReference type="Proteomes" id="UP000521676">
    <property type="component" value="Unassembled WGS sequence"/>
</dbReference>
<feature type="region of interest" description="Disordered" evidence="1">
    <location>
        <begin position="105"/>
        <end position="129"/>
    </location>
</feature>
<dbReference type="RefSeq" id="WP_341467796.1">
    <property type="nucleotide sequence ID" value="NZ_CP128399.1"/>
</dbReference>
<evidence type="ECO:0000256" key="1">
    <source>
        <dbReference type="SAM" id="MobiDB-lite"/>
    </source>
</evidence>
<dbReference type="InterPro" id="IPR011991">
    <property type="entry name" value="ArsR-like_HTH"/>
</dbReference>
<evidence type="ECO:0000259" key="2">
    <source>
        <dbReference type="Pfam" id="PF13463"/>
    </source>
</evidence>
<dbReference type="InterPro" id="IPR036388">
    <property type="entry name" value="WH-like_DNA-bd_sf"/>
</dbReference>
<keyword evidence="6" id="KW-1185">Reference proteome</keyword>
<name>A0A8T7M2B9_9CHLR</name>
<gene>
    <name evidence="3" type="ORF">HXX08_11725</name>
    <name evidence="4" type="ORF">OZ401_001688</name>
</gene>
<feature type="compositionally biased region" description="Basic and acidic residues" evidence="1">
    <location>
        <begin position="105"/>
        <end position="123"/>
    </location>
</feature>
<dbReference type="InterPro" id="IPR000835">
    <property type="entry name" value="HTH_MarR-typ"/>
</dbReference>
<accession>A0A8T7M2B9</accession>
<evidence type="ECO:0000313" key="4">
    <source>
        <dbReference type="EMBL" id="WJW65908.1"/>
    </source>
</evidence>
<feature type="domain" description="HTH marR-type" evidence="2">
    <location>
        <begin position="19"/>
        <end position="71"/>
    </location>
</feature>
<dbReference type="Gene3D" id="1.10.10.10">
    <property type="entry name" value="Winged helix-like DNA-binding domain superfamily/Winged helix DNA-binding domain"/>
    <property type="match status" value="1"/>
</dbReference>
<organism evidence="3 5">
    <name type="scientific">Candidatus Chlorohelix allophototropha</name>
    <dbReference type="NCBI Taxonomy" id="3003348"/>
    <lineage>
        <taxon>Bacteria</taxon>
        <taxon>Bacillati</taxon>
        <taxon>Chloroflexota</taxon>
        <taxon>Chloroflexia</taxon>
        <taxon>Candidatus Chloroheliales</taxon>
        <taxon>Candidatus Chloroheliaceae</taxon>
        <taxon>Candidatus Chlorohelix</taxon>
    </lineage>
</organism>